<dbReference type="Proteomes" id="UP000030377">
    <property type="component" value="Unassembled WGS sequence"/>
</dbReference>
<proteinExistence type="predicted"/>
<comment type="caution">
    <text evidence="1">The sequence shown here is derived from an EMBL/GenBank/DDBJ whole genome shotgun (WGS) entry which is preliminary data.</text>
</comment>
<gene>
    <name evidence="1" type="ORF">MA20_32545</name>
</gene>
<protein>
    <submittedName>
        <fullName evidence="1">Uncharacterized protein</fullName>
    </submittedName>
</protein>
<name>A0A0A3XPQ8_BRAJP</name>
<evidence type="ECO:0000313" key="2">
    <source>
        <dbReference type="Proteomes" id="UP000030377"/>
    </source>
</evidence>
<accession>A0A0A3XPQ8</accession>
<dbReference type="EMBL" id="JRPN01000025">
    <property type="protein sequence ID" value="KGT75259.1"/>
    <property type="molecule type" value="Genomic_DNA"/>
</dbReference>
<reference evidence="1 2" key="1">
    <citation type="submission" date="2014-09" db="EMBL/GenBank/DDBJ databases">
        <title>Draft genome of Bradyrhizobium japonicum Is-34.</title>
        <authorList>
            <person name="Tsurumaru H."/>
            <person name="Yamakawa T."/>
            <person name="Hashimoto S."/>
            <person name="Okizaki K."/>
            <person name="Kanesaki Y."/>
            <person name="Yoshikawa H."/>
            <person name="Yajima S."/>
        </authorList>
    </citation>
    <scope>NUCLEOTIDE SEQUENCE [LARGE SCALE GENOMIC DNA]</scope>
    <source>
        <strain evidence="1 2">Is-34</strain>
    </source>
</reference>
<organism evidence="1 2">
    <name type="scientific">Bradyrhizobium japonicum</name>
    <dbReference type="NCBI Taxonomy" id="375"/>
    <lineage>
        <taxon>Bacteria</taxon>
        <taxon>Pseudomonadati</taxon>
        <taxon>Pseudomonadota</taxon>
        <taxon>Alphaproteobacteria</taxon>
        <taxon>Hyphomicrobiales</taxon>
        <taxon>Nitrobacteraceae</taxon>
        <taxon>Bradyrhizobium</taxon>
    </lineage>
</organism>
<dbReference type="AlphaFoldDB" id="A0A0A3XPQ8"/>
<sequence length="104" mass="11964">MLFVSRFRNEAITQRIVRGSGGRSLTMISVSRKDLELIALQEIRSFPGGESVIAVEIECDEGYPNDMNWRLDVTAADNADIDRIEYAARTTTARLKRRYVFRRH</sequence>
<evidence type="ECO:0000313" key="1">
    <source>
        <dbReference type="EMBL" id="KGT75259.1"/>
    </source>
</evidence>